<dbReference type="PROSITE" id="PS51257">
    <property type="entry name" value="PROKAR_LIPOPROTEIN"/>
    <property type="match status" value="1"/>
</dbReference>
<dbReference type="EMBL" id="VRUR01000002">
    <property type="protein sequence ID" value="TXN35542.1"/>
    <property type="molecule type" value="Genomic_DNA"/>
</dbReference>
<dbReference type="Proteomes" id="UP000321456">
    <property type="component" value="Unassembled WGS sequence"/>
</dbReference>
<protein>
    <submittedName>
        <fullName evidence="1">DUF4249 domain-containing protein</fullName>
    </submittedName>
</protein>
<gene>
    <name evidence="1" type="ORF">FVB32_13260</name>
</gene>
<dbReference type="Pfam" id="PF14054">
    <property type="entry name" value="DUF4249"/>
    <property type="match status" value="1"/>
</dbReference>
<organism evidence="1 2">
    <name type="scientific">Flagellimonas hymeniacidonis</name>
    <dbReference type="NCBI Taxonomy" id="2603628"/>
    <lineage>
        <taxon>Bacteria</taxon>
        <taxon>Pseudomonadati</taxon>
        <taxon>Bacteroidota</taxon>
        <taxon>Flavobacteriia</taxon>
        <taxon>Flavobacteriales</taxon>
        <taxon>Flavobacteriaceae</taxon>
        <taxon>Flagellimonas</taxon>
    </lineage>
</organism>
<keyword evidence="2" id="KW-1185">Reference proteome</keyword>
<dbReference type="InterPro" id="IPR025345">
    <property type="entry name" value="DUF4249"/>
</dbReference>
<evidence type="ECO:0000313" key="2">
    <source>
        <dbReference type="Proteomes" id="UP000321456"/>
    </source>
</evidence>
<dbReference type="RefSeq" id="WP_147744274.1">
    <property type="nucleotide sequence ID" value="NZ_VRUR01000002.1"/>
</dbReference>
<accession>A0A5C8V367</accession>
<evidence type="ECO:0000313" key="1">
    <source>
        <dbReference type="EMBL" id="TXN35542.1"/>
    </source>
</evidence>
<dbReference type="AlphaFoldDB" id="A0A5C8V367"/>
<reference evidence="1 2" key="1">
    <citation type="submission" date="2019-08" db="EMBL/GenBank/DDBJ databases">
        <title>Professor.</title>
        <authorList>
            <person name="Park J.S."/>
        </authorList>
    </citation>
    <scope>NUCLEOTIDE SEQUENCE [LARGE SCALE GENOMIC DNA]</scope>
    <source>
        <strain evidence="1 2">176CP5-101</strain>
    </source>
</reference>
<name>A0A5C8V367_9FLAO</name>
<comment type="caution">
    <text evidence="1">The sequence shown here is derived from an EMBL/GenBank/DDBJ whole genome shotgun (WGS) entry which is preliminary data.</text>
</comment>
<proteinExistence type="predicted"/>
<sequence>MSKGNEIYMPVVASFSIMSMCSCIEPFDVEFEDFESVIVLEATITDAQEQQRVFLTRTFEFKDDGPFPESNADVRVVDGAENTFVFEETIPGVYISNQAFAAHPNTDYQLHVETQDGRFYSSDVMTLTQATQIDQLRAERVTNDLGEDGVAILVDSFDSTGNSVNYRYQYEETYKIIAPDWARLDYVIQNQNGAETLELVPRSLDERICYSTDISNIILLTSTVDLNEDRVSEYMVRFINKDNFILSHRYSILVKQFVLSNAAYTFYERLNQFSQSESLFSENQPGFLEGNIFPEDKEEKVLGFFSVSSVTEKRIFFNYEDLFPDERLPDYVDPCRPTGINSGLLEQVRADVVKYFGTIIDNVTGEEETAVVPRVCGDCTVLGSSEIPDFWIE</sequence>